<evidence type="ECO:0000313" key="4">
    <source>
        <dbReference type="Proteomes" id="UP000011715"/>
    </source>
</evidence>
<organism evidence="3 4">
    <name type="scientific">Magnaporthiopsis poae (strain ATCC 64411 / 73-15)</name>
    <name type="common">Kentucky bluegrass fungus</name>
    <name type="synonym">Magnaporthe poae</name>
    <dbReference type="NCBI Taxonomy" id="644358"/>
    <lineage>
        <taxon>Eukaryota</taxon>
        <taxon>Fungi</taxon>
        <taxon>Dikarya</taxon>
        <taxon>Ascomycota</taxon>
        <taxon>Pezizomycotina</taxon>
        <taxon>Sordariomycetes</taxon>
        <taxon>Sordariomycetidae</taxon>
        <taxon>Magnaporthales</taxon>
        <taxon>Magnaporthaceae</taxon>
        <taxon>Magnaporthiopsis</taxon>
    </lineage>
</organism>
<reference evidence="3" key="4">
    <citation type="journal article" date="2015" name="G3 (Bethesda)">
        <title>Genome sequences of three phytopathogenic species of the Magnaporthaceae family of fungi.</title>
        <authorList>
            <person name="Okagaki L.H."/>
            <person name="Nunes C.C."/>
            <person name="Sailsbery J."/>
            <person name="Clay B."/>
            <person name="Brown D."/>
            <person name="John T."/>
            <person name="Oh Y."/>
            <person name="Young N."/>
            <person name="Fitzgerald M."/>
            <person name="Haas B.J."/>
            <person name="Zeng Q."/>
            <person name="Young S."/>
            <person name="Adiconis X."/>
            <person name="Fan L."/>
            <person name="Levin J.Z."/>
            <person name="Mitchell T.K."/>
            <person name="Okubara P.A."/>
            <person name="Farman M.L."/>
            <person name="Kohn L.M."/>
            <person name="Birren B."/>
            <person name="Ma L.-J."/>
            <person name="Dean R.A."/>
        </authorList>
    </citation>
    <scope>NUCLEOTIDE SEQUENCE</scope>
    <source>
        <strain evidence="3">ATCC 64411 / 73-15</strain>
    </source>
</reference>
<evidence type="ECO:0000256" key="1">
    <source>
        <dbReference type="SAM" id="MobiDB-lite"/>
    </source>
</evidence>
<dbReference type="EMBL" id="GL876969">
    <property type="protein sequence ID" value="KLU86604.1"/>
    <property type="molecule type" value="Genomic_DNA"/>
</dbReference>
<name>A0A0C4DZV5_MAGP6</name>
<protein>
    <submittedName>
        <fullName evidence="2 3">Uncharacterized protein</fullName>
    </submittedName>
</protein>
<dbReference type="VEuPathDB" id="FungiDB:MAPG_05616"/>
<feature type="compositionally biased region" description="Basic and acidic residues" evidence="1">
    <location>
        <begin position="155"/>
        <end position="166"/>
    </location>
</feature>
<dbReference type="AlphaFoldDB" id="A0A0C4DZV5"/>
<reference evidence="4" key="2">
    <citation type="submission" date="2010-05" db="EMBL/GenBank/DDBJ databases">
        <title>The genome sequence of Magnaporthe poae strain ATCC 64411.</title>
        <authorList>
            <person name="Ma L.-J."/>
            <person name="Dead R."/>
            <person name="Young S."/>
            <person name="Zeng Q."/>
            <person name="Koehrsen M."/>
            <person name="Alvarado L."/>
            <person name="Berlin A."/>
            <person name="Chapman S.B."/>
            <person name="Chen Z."/>
            <person name="Freedman E."/>
            <person name="Gellesch M."/>
            <person name="Goldberg J."/>
            <person name="Griggs A."/>
            <person name="Gujja S."/>
            <person name="Heilman E.R."/>
            <person name="Heiman D."/>
            <person name="Hepburn T."/>
            <person name="Howarth C."/>
            <person name="Jen D."/>
            <person name="Larson L."/>
            <person name="Mehta T."/>
            <person name="Neiman D."/>
            <person name="Pearson M."/>
            <person name="Roberts A."/>
            <person name="Saif S."/>
            <person name="Shea T."/>
            <person name="Shenoy N."/>
            <person name="Sisk P."/>
            <person name="Stolte C."/>
            <person name="Sykes S."/>
            <person name="Walk T."/>
            <person name="White J."/>
            <person name="Yandava C."/>
            <person name="Haas B."/>
            <person name="Nusbaum C."/>
            <person name="Birren B."/>
        </authorList>
    </citation>
    <scope>NUCLEOTIDE SEQUENCE [LARGE SCALE GENOMIC DNA]</scope>
    <source>
        <strain evidence="4">ATCC 64411 / 73-15</strain>
    </source>
</reference>
<proteinExistence type="predicted"/>
<dbReference type="EnsemblFungi" id="MAPG_05616T0">
    <property type="protein sequence ID" value="MAPG_05616T0"/>
    <property type="gene ID" value="MAPG_05616"/>
</dbReference>
<gene>
    <name evidence="2" type="ORF">MAPG_05616</name>
</gene>
<evidence type="ECO:0000313" key="3">
    <source>
        <dbReference type="EnsemblFungi" id="MAPG_05616T0"/>
    </source>
</evidence>
<reference evidence="2" key="3">
    <citation type="submission" date="2011-03" db="EMBL/GenBank/DDBJ databases">
        <title>Annotation of Magnaporthe poae ATCC 64411.</title>
        <authorList>
            <person name="Ma L.-J."/>
            <person name="Dead R."/>
            <person name="Young S.K."/>
            <person name="Zeng Q."/>
            <person name="Gargeya S."/>
            <person name="Fitzgerald M."/>
            <person name="Haas B."/>
            <person name="Abouelleil A."/>
            <person name="Alvarado L."/>
            <person name="Arachchi H.M."/>
            <person name="Berlin A."/>
            <person name="Brown A."/>
            <person name="Chapman S.B."/>
            <person name="Chen Z."/>
            <person name="Dunbar C."/>
            <person name="Freedman E."/>
            <person name="Gearin G."/>
            <person name="Gellesch M."/>
            <person name="Goldberg J."/>
            <person name="Griggs A."/>
            <person name="Gujja S."/>
            <person name="Heiman D."/>
            <person name="Howarth C."/>
            <person name="Larson L."/>
            <person name="Lui A."/>
            <person name="MacDonald P.J.P."/>
            <person name="Mehta T."/>
            <person name="Montmayeur A."/>
            <person name="Murphy C."/>
            <person name="Neiman D."/>
            <person name="Pearson M."/>
            <person name="Priest M."/>
            <person name="Roberts A."/>
            <person name="Saif S."/>
            <person name="Shea T."/>
            <person name="Shenoy N."/>
            <person name="Sisk P."/>
            <person name="Stolte C."/>
            <person name="Sykes S."/>
            <person name="Yandava C."/>
            <person name="Wortman J."/>
            <person name="Nusbaum C."/>
            <person name="Birren B."/>
        </authorList>
    </citation>
    <scope>NUCLEOTIDE SEQUENCE</scope>
    <source>
        <strain evidence="2">ATCC 64411</strain>
    </source>
</reference>
<evidence type="ECO:0000313" key="2">
    <source>
        <dbReference type="EMBL" id="KLU86604.1"/>
    </source>
</evidence>
<dbReference type="EMBL" id="ADBL01001343">
    <property type="status" value="NOT_ANNOTATED_CDS"/>
    <property type="molecule type" value="Genomic_DNA"/>
</dbReference>
<dbReference type="Proteomes" id="UP000011715">
    <property type="component" value="Unassembled WGS sequence"/>
</dbReference>
<keyword evidence="4" id="KW-1185">Reference proteome</keyword>
<sequence>MLPFTCWKARMAQGKKKSTRSKKRQLFDEGITGLGLQTRDTKLSPHHALGSKERSAMSASQLAKRSGHARCYQQQVSLFFFFLRLLSNVGLDCTMTSSNGKIFAHHLGLSGGARIPNRSKHKTITGGILFASPSLRFGPKREVETRQKRKRPRPHAYDRRPRRDHDPSVESRFVIGLSLLSLPISRVRGVAVARDKRATWNLHSTACFLSLLCLASLCLDMPRLPVHA</sequence>
<accession>A0A0C4DZV5</accession>
<reference evidence="3" key="5">
    <citation type="submission" date="2015-06" db="UniProtKB">
        <authorList>
            <consortium name="EnsemblFungi"/>
        </authorList>
    </citation>
    <scope>IDENTIFICATION</scope>
    <source>
        <strain evidence="3">ATCC 64411</strain>
    </source>
</reference>
<reference evidence="2" key="1">
    <citation type="submission" date="2010-05" db="EMBL/GenBank/DDBJ databases">
        <title>The Genome Sequence of Magnaporthe poae strain ATCC 64411.</title>
        <authorList>
            <consortium name="The Broad Institute Genome Sequencing Platform"/>
            <consortium name="Broad Institute Genome Sequencing Center for Infectious Disease"/>
            <person name="Ma L.-J."/>
            <person name="Dead R."/>
            <person name="Young S."/>
            <person name="Zeng Q."/>
            <person name="Koehrsen M."/>
            <person name="Alvarado L."/>
            <person name="Berlin A."/>
            <person name="Chapman S.B."/>
            <person name="Chen Z."/>
            <person name="Freedman E."/>
            <person name="Gellesch M."/>
            <person name="Goldberg J."/>
            <person name="Griggs A."/>
            <person name="Gujja S."/>
            <person name="Heilman E.R."/>
            <person name="Heiman D."/>
            <person name="Hepburn T."/>
            <person name="Howarth C."/>
            <person name="Jen D."/>
            <person name="Larson L."/>
            <person name="Mehta T."/>
            <person name="Neiman D."/>
            <person name="Pearson M."/>
            <person name="Roberts A."/>
            <person name="Saif S."/>
            <person name="Shea T."/>
            <person name="Shenoy N."/>
            <person name="Sisk P."/>
            <person name="Stolte C."/>
            <person name="Sykes S."/>
            <person name="Walk T."/>
            <person name="White J."/>
            <person name="Yandava C."/>
            <person name="Haas B."/>
            <person name="Nusbaum C."/>
            <person name="Birren B."/>
        </authorList>
    </citation>
    <scope>NUCLEOTIDE SEQUENCE</scope>
    <source>
        <strain evidence="2">ATCC 64411</strain>
    </source>
</reference>
<feature type="region of interest" description="Disordered" evidence="1">
    <location>
        <begin position="140"/>
        <end position="166"/>
    </location>
</feature>